<name>A0A1E1MFK2_RHYSE</name>
<accession>A0A1E1MFK2</accession>
<dbReference type="EMBL" id="FJVC01000315">
    <property type="protein sequence ID" value="CZT47880.1"/>
    <property type="molecule type" value="Genomic_DNA"/>
</dbReference>
<dbReference type="Proteomes" id="UP000177625">
    <property type="component" value="Unassembled WGS sequence"/>
</dbReference>
<dbReference type="AlphaFoldDB" id="A0A1E1MFK2"/>
<reference evidence="2" key="1">
    <citation type="submission" date="2016-03" db="EMBL/GenBank/DDBJ databases">
        <authorList>
            <person name="Guldener U."/>
        </authorList>
    </citation>
    <scope>NUCLEOTIDE SEQUENCE [LARGE SCALE GENOMIC DNA]</scope>
</reference>
<keyword evidence="2" id="KW-1185">Reference proteome</keyword>
<evidence type="ECO:0000313" key="2">
    <source>
        <dbReference type="Proteomes" id="UP000177625"/>
    </source>
</evidence>
<sequence>MCITIQSICLTSSQCFPWVSFHNSNSILDAHGKASFVVVGPEETSLKKQFATVLDEQICISAISSPKSNPDPEAEHGIITMTSLDPVMFAPQM</sequence>
<protein>
    <submittedName>
        <fullName evidence="1">Uncharacterized protein</fullName>
    </submittedName>
</protein>
<proteinExistence type="predicted"/>
<evidence type="ECO:0000313" key="1">
    <source>
        <dbReference type="EMBL" id="CZT47880.1"/>
    </source>
</evidence>
<organism evidence="1 2">
    <name type="scientific">Rhynchosporium secalis</name>
    <name type="common">Barley scald fungus</name>
    <dbReference type="NCBI Taxonomy" id="38038"/>
    <lineage>
        <taxon>Eukaryota</taxon>
        <taxon>Fungi</taxon>
        <taxon>Dikarya</taxon>
        <taxon>Ascomycota</taxon>
        <taxon>Pezizomycotina</taxon>
        <taxon>Leotiomycetes</taxon>
        <taxon>Helotiales</taxon>
        <taxon>Ploettnerulaceae</taxon>
        <taxon>Rhynchosporium</taxon>
    </lineage>
</organism>
<gene>
    <name evidence="1" type="ORF">RSE6_08502</name>
</gene>